<dbReference type="Gene3D" id="1.10.10.2830">
    <property type="match status" value="1"/>
</dbReference>
<dbReference type="InterPro" id="IPR003115">
    <property type="entry name" value="ParB_N"/>
</dbReference>
<dbReference type="InterPro" id="IPR037972">
    <property type="entry name" value="RepB_N"/>
</dbReference>
<organism evidence="3 4">
    <name type="scientific">Bosea massiliensis</name>
    <dbReference type="NCBI Taxonomy" id="151419"/>
    <lineage>
        <taxon>Bacteria</taxon>
        <taxon>Pseudomonadati</taxon>
        <taxon>Pseudomonadota</taxon>
        <taxon>Alphaproteobacteria</taxon>
        <taxon>Hyphomicrobiales</taxon>
        <taxon>Boseaceae</taxon>
        <taxon>Bosea</taxon>
    </lineage>
</organism>
<dbReference type="NCBIfam" id="TIGR03454">
    <property type="entry name" value="partition_RepB"/>
    <property type="match status" value="1"/>
</dbReference>
<dbReference type="EMBL" id="JBHSLU010000090">
    <property type="protein sequence ID" value="MFC5508394.1"/>
    <property type="molecule type" value="Genomic_DNA"/>
</dbReference>
<evidence type="ECO:0000259" key="2">
    <source>
        <dbReference type="SMART" id="SM00470"/>
    </source>
</evidence>
<dbReference type="InterPro" id="IPR004437">
    <property type="entry name" value="ParB/RepB/Spo0J"/>
</dbReference>
<protein>
    <submittedName>
        <fullName evidence="3">Plasmid partitioning protein RepB</fullName>
    </submittedName>
</protein>
<sequence length="334" mass="37095">MGKETRRKLLTVDAEDAVPELSVVAGTAVAKPAGREWLANASGRTKEPHAPVKDLQNLASRFGQTMRGETVVEIDTDLIDPSFISDRLEITTAEIAELADMIREKGQMVPILVRTNPKDEARYQIAFGHRRWRAAKLLGIKVKAVVRELTDIDLVVAQGQENNARSDLSFIEKARFATKLEDSGFSRKIIGAAVGVHDTDLSTMIGTYRKLPEQIVDAIGKAPNVGRPRWTKLQQAFADPAIIERVYALAGTPEFQQLQSEARFSAAFAEATKRNSREAKSAEDWLDPIGRKLIVIDRREKKSSVHFDTSVDAGFADYVVSKLNDLYRSYATEK</sequence>
<dbReference type="SMART" id="SM00470">
    <property type="entry name" value="ParB"/>
    <property type="match status" value="1"/>
</dbReference>
<evidence type="ECO:0000313" key="3">
    <source>
        <dbReference type="EMBL" id="MFC5508394.1"/>
    </source>
</evidence>
<dbReference type="NCBIfam" id="TIGR00180">
    <property type="entry name" value="parB_part"/>
    <property type="match status" value="1"/>
</dbReference>
<dbReference type="Pfam" id="PF07506">
    <property type="entry name" value="RepB"/>
    <property type="match status" value="1"/>
</dbReference>
<dbReference type="InterPro" id="IPR017819">
    <property type="entry name" value="Plasmid_partition_RepB"/>
</dbReference>
<dbReference type="PANTHER" id="PTHR33375">
    <property type="entry name" value="CHROMOSOME-PARTITIONING PROTEIN PARB-RELATED"/>
    <property type="match status" value="1"/>
</dbReference>
<keyword evidence="4" id="KW-1185">Reference proteome</keyword>
<comment type="caution">
    <text evidence="3">The sequence shown here is derived from an EMBL/GenBank/DDBJ whole genome shotgun (WGS) entry which is preliminary data.</text>
</comment>
<comment type="similarity">
    <text evidence="1">Belongs to the ParB family.</text>
</comment>
<dbReference type="RefSeq" id="WP_068078782.1">
    <property type="nucleotide sequence ID" value="NZ_JBHSLU010000090.1"/>
</dbReference>
<evidence type="ECO:0000313" key="4">
    <source>
        <dbReference type="Proteomes" id="UP001596060"/>
    </source>
</evidence>
<dbReference type="SUPFAM" id="SSF109709">
    <property type="entry name" value="KorB DNA-binding domain-like"/>
    <property type="match status" value="1"/>
</dbReference>
<accession>A0ABW0P6X2</accession>
<name>A0ABW0P6X2_9HYPH</name>
<evidence type="ECO:0000256" key="1">
    <source>
        <dbReference type="ARBA" id="ARBA00006295"/>
    </source>
</evidence>
<dbReference type="InterPro" id="IPR036086">
    <property type="entry name" value="ParB/Sulfiredoxin_sf"/>
</dbReference>
<dbReference type="SUPFAM" id="SSF110849">
    <property type="entry name" value="ParB/Sulfiredoxin"/>
    <property type="match status" value="1"/>
</dbReference>
<dbReference type="InterPro" id="IPR050336">
    <property type="entry name" value="Chromosome_partition/occlusion"/>
</dbReference>
<dbReference type="Pfam" id="PF02195">
    <property type="entry name" value="ParB_N"/>
    <property type="match status" value="1"/>
</dbReference>
<gene>
    <name evidence="3" type="primary">repB</name>
    <name evidence="3" type="ORF">ACFPN9_24425</name>
</gene>
<reference evidence="4" key="1">
    <citation type="journal article" date="2019" name="Int. J. Syst. Evol. Microbiol.">
        <title>The Global Catalogue of Microorganisms (GCM) 10K type strain sequencing project: providing services to taxonomists for standard genome sequencing and annotation.</title>
        <authorList>
            <consortium name="The Broad Institute Genomics Platform"/>
            <consortium name="The Broad Institute Genome Sequencing Center for Infectious Disease"/>
            <person name="Wu L."/>
            <person name="Ma J."/>
        </authorList>
    </citation>
    <scope>NUCLEOTIDE SEQUENCE [LARGE SCALE GENOMIC DNA]</scope>
    <source>
        <strain evidence="4">CCUG 43117</strain>
    </source>
</reference>
<dbReference type="Proteomes" id="UP001596060">
    <property type="component" value="Unassembled WGS sequence"/>
</dbReference>
<dbReference type="PANTHER" id="PTHR33375:SF1">
    <property type="entry name" value="CHROMOSOME-PARTITIONING PROTEIN PARB-RELATED"/>
    <property type="match status" value="1"/>
</dbReference>
<feature type="domain" description="ParB-like N-terminal" evidence="2">
    <location>
        <begin position="72"/>
        <end position="163"/>
    </location>
</feature>
<dbReference type="InterPro" id="IPR011111">
    <property type="entry name" value="Plasmid_RepB"/>
</dbReference>
<dbReference type="Gene3D" id="3.90.1530.30">
    <property type="match status" value="1"/>
</dbReference>
<dbReference type="CDD" id="cd16405">
    <property type="entry name" value="RepB_like_N"/>
    <property type="match status" value="1"/>
</dbReference>
<proteinExistence type="inferred from homology"/>